<organism evidence="2 3">
    <name type="scientific">Entomomonas asaccharolytica</name>
    <dbReference type="NCBI Taxonomy" id="2785331"/>
    <lineage>
        <taxon>Bacteria</taxon>
        <taxon>Pseudomonadati</taxon>
        <taxon>Pseudomonadota</taxon>
        <taxon>Gammaproteobacteria</taxon>
        <taxon>Pseudomonadales</taxon>
        <taxon>Pseudomonadaceae</taxon>
        <taxon>Entomomonas</taxon>
    </lineage>
</organism>
<dbReference type="EMBL" id="CP067393">
    <property type="protein sequence ID" value="QQP85333.1"/>
    <property type="molecule type" value="Genomic_DNA"/>
</dbReference>
<gene>
    <name evidence="2" type="ORF">JHT90_13260</name>
</gene>
<dbReference type="PANTHER" id="PTHR30094">
    <property type="entry name" value="BIFUNCTIONAL GLUTATHIONYLSPERMIDINE SYNTHETASE/AMIDASE-RELATED"/>
    <property type="match status" value="1"/>
</dbReference>
<accession>A0A974NER4</accession>
<dbReference type="PROSITE" id="PS50911">
    <property type="entry name" value="CHAP"/>
    <property type="match status" value="1"/>
</dbReference>
<dbReference type="SUPFAM" id="SSF54001">
    <property type="entry name" value="Cysteine proteinases"/>
    <property type="match status" value="1"/>
</dbReference>
<name>A0A974NER4_9GAMM</name>
<dbReference type="Pfam" id="PF05257">
    <property type="entry name" value="CHAP"/>
    <property type="match status" value="1"/>
</dbReference>
<dbReference type="Gene3D" id="3.90.1720.10">
    <property type="entry name" value="endopeptidase domain like (from Nostoc punctiforme)"/>
    <property type="match status" value="1"/>
</dbReference>
<evidence type="ECO:0000259" key="1">
    <source>
        <dbReference type="PROSITE" id="PS50911"/>
    </source>
</evidence>
<dbReference type="InterPro" id="IPR038765">
    <property type="entry name" value="Papain-like_cys_pep_sf"/>
</dbReference>
<feature type="domain" description="Peptidase C51" evidence="1">
    <location>
        <begin position="51"/>
        <end position="188"/>
    </location>
</feature>
<keyword evidence="3" id="KW-1185">Reference proteome</keyword>
<dbReference type="PANTHER" id="PTHR30094:SF0">
    <property type="entry name" value="BIFUNCTIONAL GLUTATHIONYLSPERMIDINE SYNTHETASE_AMIDASE-RELATED"/>
    <property type="match status" value="1"/>
</dbReference>
<dbReference type="InterPro" id="IPR007921">
    <property type="entry name" value="CHAP_dom"/>
</dbReference>
<sequence>MFFKNKKIVIFTTLSLLLVVIGYVTATKANLNPNKQIGDIVDNFNGVNVYYNGGVGHVEGRNITTDGYNLGLKYQCVEFIKSYYYQRFQHKMPDSYGHAKSFFNPSIASGTLNPQRNLMQFTNGTVKPQVEDILVFDSTLTNRYGHVAIVSKVTENSIEIVQQNPGPFSSSRETILLKKANNGSWTIEKPNILGFLRRS</sequence>
<dbReference type="Proteomes" id="UP000595278">
    <property type="component" value="Chromosome"/>
</dbReference>
<dbReference type="KEGG" id="eaz:JHT90_13260"/>
<dbReference type="AlphaFoldDB" id="A0A974NER4"/>
<evidence type="ECO:0000313" key="2">
    <source>
        <dbReference type="EMBL" id="QQP85333.1"/>
    </source>
</evidence>
<reference evidence="2 3" key="1">
    <citation type="submission" date="2021-01" db="EMBL/GenBank/DDBJ databases">
        <title>Entomomonas sp. F2A isolated from a house cricket (Acheta domesticus).</title>
        <authorList>
            <person name="Spergser J."/>
            <person name="Busse H.-J."/>
        </authorList>
    </citation>
    <scope>NUCLEOTIDE SEQUENCE [LARGE SCALE GENOMIC DNA]</scope>
    <source>
        <strain evidence="2 3">F2A</strain>
    </source>
</reference>
<evidence type="ECO:0000313" key="3">
    <source>
        <dbReference type="Proteomes" id="UP000595278"/>
    </source>
</evidence>
<dbReference type="GO" id="GO:0016874">
    <property type="term" value="F:ligase activity"/>
    <property type="evidence" value="ECO:0007669"/>
    <property type="project" value="TreeGrafter"/>
</dbReference>
<protein>
    <submittedName>
        <fullName evidence="2">CHAP domain-containing protein</fullName>
    </submittedName>
</protein>
<dbReference type="InterPro" id="IPR051705">
    <property type="entry name" value="Gsp_Synthetase/Amidase"/>
</dbReference>
<proteinExistence type="predicted"/>